<dbReference type="AlphaFoldDB" id="A0A0V1H6U0"/>
<dbReference type="PANTHER" id="PTHR19303:SF73">
    <property type="entry name" value="PROTEIN PDC2"/>
    <property type="match status" value="1"/>
</dbReference>
<dbReference type="OrthoDB" id="5920530at2759"/>
<name>A0A0V1H6U0_9BILA</name>
<keyword evidence="3" id="KW-1185">Reference proteome</keyword>
<dbReference type="Proteomes" id="UP000055024">
    <property type="component" value="Unassembled WGS sequence"/>
</dbReference>
<feature type="non-terminal residue" evidence="2">
    <location>
        <position position="1"/>
    </location>
</feature>
<evidence type="ECO:0000313" key="2">
    <source>
        <dbReference type="EMBL" id="KRZ06038.1"/>
    </source>
</evidence>
<dbReference type="GO" id="GO:0005634">
    <property type="term" value="C:nucleus"/>
    <property type="evidence" value="ECO:0007669"/>
    <property type="project" value="TreeGrafter"/>
</dbReference>
<reference evidence="2 3" key="1">
    <citation type="submission" date="2015-01" db="EMBL/GenBank/DDBJ databases">
        <title>Evolution of Trichinella species and genotypes.</title>
        <authorList>
            <person name="Korhonen P.K."/>
            <person name="Edoardo P."/>
            <person name="Giuseppe L.R."/>
            <person name="Gasser R.B."/>
        </authorList>
    </citation>
    <scope>NUCLEOTIDE SEQUENCE [LARGE SCALE GENOMIC DNA]</scope>
    <source>
        <strain evidence="2">ISS1029</strain>
    </source>
</reference>
<evidence type="ECO:0000313" key="3">
    <source>
        <dbReference type="Proteomes" id="UP000055024"/>
    </source>
</evidence>
<evidence type="ECO:0000259" key="1">
    <source>
        <dbReference type="Pfam" id="PF03184"/>
    </source>
</evidence>
<protein>
    <submittedName>
        <fullName evidence="2">Tigger transposable element-derived protein 4</fullName>
    </submittedName>
</protein>
<dbReference type="Pfam" id="PF03184">
    <property type="entry name" value="DDE_1"/>
    <property type="match status" value="1"/>
</dbReference>
<accession>A0A0V1H6U0</accession>
<gene>
    <name evidence="2" type="primary">Tigd4</name>
    <name evidence="2" type="ORF">T11_7120</name>
</gene>
<dbReference type="InterPro" id="IPR004875">
    <property type="entry name" value="DDE_SF_endonuclease_dom"/>
</dbReference>
<dbReference type="EMBL" id="JYDP01000126">
    <property type="protein sequence ID" value="KRZ06038.1"/>
    <property type="molecule type" value="Genomic_DNA"/>
</dbReference>
<organism evidence="2 3">
    <name type="scientific">Trichinella zimbabwensis</name>
    <dbReference type="NCBI Taxonomy" id="268475"/>
    <lineage>
        <taxon>Eukaryota</taxon>
        <taxon>Metazoa</taxon>
        <taxon>Ecdysozoa</taxon>
        <taxon>Nematoda</taxon>
        <taxon>Enoplea</taxon>
        <taxon>Dorylaimia</taxon>
        <taxon>Trichinellida</taxon>
        <taxon>Trichinellidae</taxon>
        <taxon>Trichinella</taxon>
    </lineage>
</organism>
<dbReference type="STRING" id="268475.A0A0V1H6U0"/>
<proteinExistence type="predicted"/>
<dbReference type="GO" id="GO:0003677">
    <property type="term" value="F:DNA binding"/>
    <property type="evidence" value="ECO:0007669"/>
    <property type="project" value="TreeGrafter"/>
</dbReference>
<dbReference type="InterPro" id="IPR050863">
    <property type="entry name" value="CenT-Element_Derived"/>
</dbReference>
<comment type="caution">
    <text evidence="2">The sequence shown here is derived from an EMBL/GenBank/DDBJ whole genome shotgun (WGS) entry which is preliminary data.</text>
</comment>
<dbReference type="PANTHER" id="PTHR19303">
    <property type="entry name" value="TRANSPOSON"/>
    <property type="match status" value="1"/>
</dbReference>
<feature type="domain" description="DDE-1" evidence="1">
    <location>
        <begin position="101"/>
        <end position="188"/>
    </location>
</feature>
<sequence length="215" mass="24697">LPILLRGYESRNIFSVVESGLFYKALPNHMLAVKGSSVCGGKAVKDRWTVVLFRNMGSAEKHVYEIGKSRKPRYFCNKKLPLPYYSNIKSWITSSICIDSINSTIVLHNIEMRFLPTNTCCVTQPLDQCVIRSFKAYYRACMVRKQLLIIEQGKSVIEFANTVTVVSAMLMIKQAWESVTEVTIRNCFRKAHNMTNQMLNQITRLYSHQKFLSPI</sequence>